<accession>A0A9N8HW41</accession>
<feature type="compositionally biased region" description="Low complexity" evidence="1">
    <location>
        <begin position="325"/>
        <end position="347"/>
    </location>
</feature>
<comment type="caution">
    <text evidence="2">The sequence shown here is derived from an EMBL/GenBank/DDBJ whole genome shotgun (WGS) entry which is preliminary data.</text>
</comment>
<dbReference type="Proteomes" id="UP001153069">
    <property type="component" value="Unassembled WGS sequence"/>
</dbReference>
<organism evidence="2 3">
    <name type="scientific">Seminavis robusta</name>
    <dbReference type="NCBI Taxonomy" id="568900"/>
    <lineage>
        <taxon>Eukaryota</taxon>
        <taxon>Sar</taxon>
        <taxon>Stramenopiles</taxon>
        <taxon>Ochrophyta</taxon>
        <taxon>Bacillariophyta</taxon>
        <taxon>Bacillariophyceae</taxon>
        <taxon>Bacillariophycidae</taxon>
        <taxon>Naviculales</taxon>
        <taxon>Naviculaceae</taxon>
        <taxon>Seminavis</taxon>
    </lineage>
</organism>
<feature type="region of interest" description="Disordered" evidence="1">
    <location>
        <begin position="325"/>
        <end position="348"/>
    </location>
</feature>
<evidence type="ECO:0000256" key="1">
    <source>
        <dbReference type="SAM" id="MobiDB-lite"/>
    </source>
</evidence>
<protein>
    <submittedName>
        <fullName evidence="2">Uncharacterized protein</fullName>
    </submittedName>
</protein>
<feature type="region of interest" description="Disordered" evidence="1">
    <location>
        <begin position="362"/>
        <end position="434"/>
    </location>
</feature>
<keyword evidence="3" id="KW-1185">Reference proteome</keyword>
<feature type="region of interest" description="Disordered" evidence="1">
    <location>
        <begin position="170"/>
        <end position="220"/>
    </location>
</feature>
<feature type="region of interest" description="Disordered" evidence="1">
    <location>
        <begin position="1"/>
        <end position="40"/>
    </location>
</feature>
<dbReference type="EMBL" id="CAICTM010001912">
    <property type="protein sequence ID" value="CAB9526930.1"/>
    <property type="molecule type" value="Genomic_DNA"/>
</dbReference>
<dbReference type="AlphaFoldDB" id="A0A9N8HW41"/>
<evidence type="ECO:0000313" key="2">
    <source>
        <dbReference type="EMBL" id="CAB9526930.1"/>
    </source>
</evidence>
<name>A0A9N8HW41_9STRA</name>
<feature type="compositionally biased region" description="Basic and acidic residues" evidence="1">
    <location>
        <begin position="11"/>
        <end position="22"/>
    </location>
</feature>
<sequence length="495" mass="51466">MLPTPPSSVLRHVEAETSKFVDYDNPGANSNEKQAESDQVRVVAPGAENMPPQPAQAPMPLAPAPYGAPVLGAPVLGAPATAPAPALMGGPVLGGPVRAAVPAPIPASISYGGPASVNYDMPMLGAPVLGAPVLGAPVLGTPVSAARTPVVATPPKFGAPVPAPALQTPARVAPQVPSQVPTPPSAEDIVFPRRPEERKQEIDDQPQTRAQVPYPPRGRAGMPKLIFERHEYPIDPRTARLEMELGDGDIWKTMDGVVEDVGPNSPTRAARLKEEDSIASAKDEFMQWVVVCAMDTFDLALELGDIFEPGDTALATPKTKFEAAAASASTPPTASTTLASAQSTPAPFSQALDESVDNYFTPQTATMHPATPPKSSAVAAAPTEGPSPATHKAPATPVAAKSTQRPHPTTPTVPTVPTPAAAATESTQQEPPTIRQTVSDEDINVTRHSIPDGEEVITTTKSTIVEGNKTTTITVTKTTKITTAAVRQENCCIIL</sequence>
<feature type="compositionally biased region" description="Basic and acidic residues" evidence="1">
    <location>
        <begin position="190"/>
        <end position="202"/>
    </location>
</feature>
<gene>
    <name evidence="2" type="ORF">SEMRO_1914_G305040.1</name>
</gene>
<reference evidence="2" key="1">
    <citation type="submission" date="2020-06" db="EMBL/GenBank/DDBJ databases">
        <authorList>
            <consortium name="Plant Systems Biology data submission"/>
        </authorList>
    </citation>
    <scope>NUCLEOTIDE SEQUENCE</scope>
    <source>
        <strain evidence="2">D6</strain>
    </source>
</reference>
<feature type="compositionally biased region" description="Polar residues" evidence="1">
    <location>
        <begin position="425"/>
        <end position="434"/>
    </location>
</feature>
<evidence type="ECO:0000313" key="3">
    <source>
        <dbReference type="Proteomes" id="UP001153069"/>
    </source>
</evidence>
<proteinExistence type="predicted"/>
<feature type="compositionally biased region" description="Pro residues" evidence="1">
    <location>
        <begin position="408"/>
        <end position="417"/>
    </location>
</feature>